<dbReference type="GeneID" id="135387883"/>
<dbReference type="PANTHER" id="PTHR33963">
    <property type="entry name" value="MKRN2 OPPOSITE STRAND PROTEIN"/>
    <property type="match status" value="1"/>
</dbReference>
<feature type="domain" description="MKRN2 opposite strand protein-like C-terminal" evidence="1">
    <location>
        <begin position="44"/>
        <end position="201"/>
    </location>
</feature>
<dbReference type="Pfam" id="PF22795">
    <property type="entry name" value="DUF4796_N"/>
    <property type="match status" value="1"/>
</dbReference>
<evidence type="ECO:0000313" key="3">
    <source>
        <dbReference type="EMBL" id="MBY04400.1"/>
    </source>
</evidence>
<dbReference type="InterPro" id="IPR053922">
    <property type="entry name" value="MKRN2OS-like_N"/>
</dbReference>
<dbReference type="InterPro" id="IPR032016">
    <property type="entry name" value="MKRN2OS-like"/>
</dbReference>
<proteinExistence type="predicted"/>
<dbReference type="InterPro" id="IPR053921">
    <property type="entry name" value="MKRN2OS-like_C"/>
</dbReference>
<sequence>MRSEDTAVLCFQHCEKANILCLQVPSDCPICGLELQDVELRVPPFRIPYPFKEAKSSPCCVVIRPSSGDFLNQYSSTSDLHTGITNSKGKIYEYGSEGLKVGQSTAWQQCVVVPIITCHNSSWHEFWDYTIDIIESQDEEWSSSKYDERSHNCYSFVMAFLRMLQLPHLKPSLKDKVTFCNDVIIPHTRNAARYIALYRKLLQEKHYIKSSKK</sequence>
<accession>A0A2R5L4N2</accession>
<dbReference type="RefSeq" id="XP_064473149.1">
    <property type="nucleotide sequence ID" value="XM_064617079.1"/>
</dbReference>
<dbReference type="AlphaFoldDB" id="A0A2R5L4N2"/>
<protein>
    <recommendedName>
        <fullName evidence="4">MKRN2 opposite strand protein</fullName>
    </recommendedName>
</protein>
<dbReference type="Pfam" id="PF16044">
    <property type="entry name" value="DUF4796_C"/>
    <property type="match status" value="1"/>
</dbReference>
<dbReference type="KEGG" id="oti:135387883"/>
<evidence type="ECO:0000259" key="1">
    <source>
        <dbReference type="Pfam" id="PF16044"/>
    </source>
</evidence>
<reference evidence="3" key="1">
    <citation type="submission" date="2018-03" db="EMBL/GenBank/DDBJ databases">
        <title>The relapsing fever spirochete Borrelia turicatae persists in the highly oxidative environment of its soft-bodied tick vector.</title>
        <authorList>
            <person name="Bourret T.J."/>
            <person name="Boyle W.K."/>
            <person name="Valenzuela J.G."/>
            <person name="Oliveira F."/>
            <person name="Lopez J.E."/>
        </authorList>
    </citation>
    <scope>NUCLEOTIDE SEQUENCE</scope>
    <source>
        <strain evidence="3">Kansas strain/isolate</strain>
        <tissue evidence="3">Salivary glands</tissue>
    </source>
</reference>
<name>A0A2R5L4N2_9ACAR</name>
<organism evidence="3">
    <name type="scientific">Ornithodoros turicata</name>
    <dbReference type="NCBI Taxonomy" id="34597"/>
    <lineage>
        <taxon>Eukaryota</taxon>
        <taxon>Metazoa</taxon>
        <taxon>Ecdysozoa</taxon>
        <taxon>Arthropoda</taxon>
        <taxon>Chelicerata</taxon>
        <taxon>Arachnida</taxon>
        <taxon>Acari</taxon>
        <taxon>Parasitiformes</taxon>
        <taxon>Ixodida</taxon>
        <taxon>Ixodoidea</taxon>
        <taxon>Argasidae</taxon>
        <taxon>Ornithodorinae</taxon>
        <taxon>Ornithodoros</taxon>
    </lineage>
</organism>
<evidence type="ECO:0008006" key="4">
    <source>
        <dbReference type="Google" id="ProtNLM"/>
    </source>
</evidence>
<feature type="domain" description="MKRN2 opposite strand protein-like N-terminal" evidence="2">
    <location>
        <begin position="8"/>
        <end position="34"/>
    </location>
</feature>
<dbReference type="PANTHER" id="PTHR33963:SF2">
    <property type="entry name" value="MKRN2 OPPOSITE STRAND PROTEIN"/>
    <property type="match status" value="1"/>
</dbReference>
<evidence type="ECO:0000259" key="2">
    <source>
        <dbReference type="Pfam" id="PF22795"/>
    </source>
</evidence>
<dbReference type="EMBL" id="GGLE01000274">
    <property type="protein sequence ID" value="MBY04400.1"/>
    <property type="molecule type" value="Transcribed_RNA"/>
</dbReference>